<keyword evidence="4" id="KW-1185">Reference proteome</keyword>
<comment type="caution">
    <text evidence="3">The sequence shown here is derived from an EMBL/GenBank/DDBJ whole genome shotgun (WGS) entry which is preliminary data.</text>
</comment>
<evidence type="ECO:0000313" key="3">
    <source>
        <dbReference type="EMBL" id="GLQ27703.1"/>
    </source>
</evidence>
<keyword evidence="2" id="KW-0812">Transmembrane</keyword>
<keyword evidence="2" id="KW-1133">Transmembrane helix</keyword>
<proteinExistence type="predicted"/>
<gene>
    <name evidence="3" type="ORF">GCM10007927_25060</name>
</gene>
<evidence type="ECO:0000313" key="4">
    <source>
        <dbReference type="Proteomes" id="UP001161388"/>
    </source>
</evidence>
<accession>A0ABQ5VKP0</accession>
<reference evidence="3" key="1">
    <citation type="journal article" date="2014" name="Int. J. Syst. Evol. Microbiol.">
        <title>Complete genome of a new Firmicutes species belonging to the dominant human colonic microbiota ('Ruminococcus bicirculans') reveals two chromosomes and a selective capacity to utilize plant glucans.</title>
        <authorList>
            <consortium name="NISC Comparative Sequencing Program"/>
            <person name="Wegmann U."/>
            <person name="Louis P."/>
            <person name="Goesmann A."/>
            <person name="Henrissat B."/>
            <person name="Duncan S.H."/>
            <person name="Flint H.J."/>
        </authorList>
    </citation>
    <scope>NUCLEOTIDE SEQUENCE</scope>
    <source>
        <strain evidence="3">NBRC 109915</strain>
    </source>
</reference>
<keyword evidence="2" id="KW-0472">Membrane</keyword>
<protein>
    <recommendedName>
        <fullName evidence="5">Aspartate carbamoyltransferase catalytic subunit</fullName>
    </recommendedName>
</protein>
<dbReference type="EMBL" id="BSNL01000001">
    <property type="protein sequence ID" value="GLQ27703.1"/>
    <property type="molecule type" value="Genomic_DNA"/>
</dbReference>
<evidence type="ECO:0008006" key="5">
    <source>
        <dbReference type="Google" id="ProtNLM"/>
    </source>
</evidence>
<dbReference type="Proteomes" id="UP001161388">
    <property type="component" value="Unassembled WGS sequence"/>
</dbReference>
<evidence type="ECO:0000256" key="2">
    <source>
        <dbReference type="SAM" id="Phobius"/>
    </source>
</evidence>
<dbReference type="RefSeq" id="WP_284373914.1">
    <property type="nucleotide sequence ID" value="NZ_BSNL01000001.1"/>
</dbReference>
<evidence type="ECO:0000256" key="1">
    <source>
        <dbReference type="SAM" id="MobiDB-lite"/>
    </source>
</evidence>
<feature type="region of interest" description="Disordered" evidence="1">
    <location>
        <begin position="119"/>
        <end position="149"/>
    </location>
</feature>
<sequence>MPVDIQTGEIGTTRVFSLSMPTADAQTLQGDTEAQLTLLGASGLNPDGVEVFPLSDLGEIGLAGYLRDGTDVPETDLKRDAAKLAALDGWVMLVHSLAFAGKAMTLTPHPALTLIGTYRQTPSQNPQSDMAAQSARPYTGASGPAAQAPDIRRNKSRAVGALILLAAVILWWAFA</sequence>
<feature type="compositionally biased region" description="Polar residues" evidence="1">
    <location>
        <begin position="119"/>
        <end position="131"/>
    </location>
</feature>
<reference evidence="3" key="2">
    <citation type="submission" date="2023-01" db="EMBL/GenBank/DDBJ databases">
        <title>Draft genome sequence of Sulfitobacter pacificus strain NBRC 109915.</title>
        <authorList>
            <person name="Sun Q."/>
            <person name="Mori K."/>
        </authorList>
    </citation>
    <scope>NUCLEOTIDE SEQUENCE</scope>
    <source>
        <strain evidence="3">NBRC 109915</strain>
    </source>
</reference>
<feature type="transmembrane region" description="Helical" evidence="2">
    <location>
        <begin position="158"/>
        <end position="174"/>
    </location>
</feature>
<organism evidence="3 4">
    <name type="scientific">Sulfitobacter pacificus</name>
    <dbReference type="NCBI Taxonomy" id="1499314"/>
    <lineage>
        <taxon>Bacteria</taxon>
        <taxon>Pseudomonadati</taxon>
        <taxon>Pseudomonadota</taxon>
        <taxon>Alphaproteobacteria</taxon>
        <taxon>Rhodobacterales</taxon>
        <taxon>Roseobacteraceae</taxon>
        <taxon>Sulfitobacter</taxon>
    </lineage>
</organism>
<name>A0ABQ5VKP0_9RHOB</name>